<gene>
    <name evidence="1" type="ORF">NW768_011570</name>
</gene>
<accession>A0ABQ8QY02</accession>
<sequence>MSFTNTTEEEKTMCINWAVLKRYLQDKKVSFHPTVLLSNLTKPTIVPGSPDSLGRKFVDGNQEFQKAIREDYISKWLSTTIVHYERNQESCFFINTNDDLPVGQVDSRKDPSEILWTVAARSASRDAFRILPGNVFEVLKNNIKAFQDDKDTEDAILSETSADSMSDGEGIVTVTRAVTRAECLKTAGTLWVGLQSINTDYAPLNSLFGEWVGFWA</sequence>
<organism evidence="1 2">
    <name type="scientific">Fusarium equiseti</name>
    <name type="common">Fusarium scirpi</name>
    <dbReference type="NCBI Taxonomy" id="61235"/>
    <lineage>
        <taxon>Eukaryota</taxon>
        <taxon>Fungi</taxon>
        <taxon>Dikarya</taxon>
        <taxon>Ascomycota</taxon>
        <taxon>Pezizomycotina</taxon>
        <taxon>Sordariomycetes</taxon>
        <taxon>Hypocreomycetidae</taxon>
        <taxon>Hypocreales</taxon>
        <taxon>Nectriaceae</taxon>
        <taxon>Fusarium</taxon>
        <taxon>Fusarium incarnatum-equiseti species complex</taxon>
    </lineage>
</organism>
<name>A0ABQ8QY02_FUSEQ</name>
<dbReference type="EMBL" id="JAOQBH010000030">
    <property type="protein sequence ID" value="KAJ4113290.1"/>
    <property type="molecule type" value="Genomic_DNA"/>
</dbReference>
<dbReference type="Proteomes" id="UP001152024">
    <property type="component" value="Unassembled WGS sequence"/>
</dbReference>
<proteinExistence type="predicted"/>
<protein>
    <submittedName>
        <fullName evidence="1">Uncharacterized protein</fullName>
    </submittedName>
</protein>
<keyword evidence="2" id="KW-1185">Reference proteome</keyword>
<evidence type="ECO:0000313" key="2">
    <source>
        <dbReference type="Proteomes" id="UP001152024"/>
    </source>
</evidence>
<reference evidence="1" key="1">
    <citation type="submission" date="2022-09" db="EMBL/GenBank/DDBJ databases">
        <title>Fusarium specimens isolated from Avocado Roots.</title>
        <authorList>
            <person name="Stajich J."/>
            <person name="Roper C."/>
            <person name="Heimlech-Rivalta G."/>
        </authorList>
    </citation>
    <scope>NUCLEOTIDE SEQUENCE</scope>
    <source>
        <strain evidence="1">CF00095</strain>
    </source>
</reference>
<comment type="caution">
    <text evidence="1">The sequence shown here is derived from an EMBL/GenBank/DDBJ whole genome shotgun (WGS) entry which is preliminary data.</text>
</comment>
<evidence type="ECO:0000313" key="1">
    <source>
        <dbReference type="EMBL" id="KAJ4113290.1"/>
    </source>
</evidence>